<accession>A0AAD6YVJ3</accession>
<feature type="domain" description="RNase H type-1" evidence="1">
    <location>
        <begin position="40"/>
        <end position="175"/>
    </location>
</feature>
<evidence type="ECO:0000313" key="3">
    <source>
        <dbReference type="Proteomes" id="UP001219525"/>
    </source>
</evidence>
<reference evidence="2" key="1">
    <citation type="submission" date="2023-03" db="EMBL/GenBank/DDBJ databases">
        <title>Massive genome expansion in bonnet fungi (Mycena s.s.) driven by repeated elements and novel gene families across ecological guilds.</title>
        <authorList>
            <consortium name="Lawrence Berkeley National Laboratory"/>
            <person name="Harder C.B."/>
            <person name="Miyauchi S."/>
            <person name="Viragh M."/>
            <person name="Kuo A."/>
            <person name="Thoen E."/>
            <person name="Andreopoulos B."/>
            <person name="Lu D."/>
            <person name="Skrede I."/>
            <person name="Drula E."/>
            <person name="Henrissat B."/>
            <person name="Morin E."/>
            <person name="Kohler A."/>
            <person name="Barry K."/>
            <person name="LaButti K."/>
            <person name="Morin E."/>
            <person name="Salamov A."/>
            <person name="Lipzen A."/>
            <person name="Mereny Z."/>
            <person name="Hegedus B."/>
            <person name="Baldrian P."/>
            <person name="Stursova M."/>
            <person name="Weitz H."/>
            <person name="Taylor A."/>
            <person name="Grigoriev I.V."/>
            <person name="Nagy L.G."/>
            <person name="Martin F."/>
            <person name="Kauserud H."/>
        </authorList>
    </citation>
    <scope>NUCLEOTIDE SEQUENCE</scope>
    <source>
        <strain evidence="2">9144</strain>
    </source>
</reference>
<evidence type="ECO:0000313" key="2">
    <source>
        <dbReference type="EMBL" id="KAJ7230462.1"/>
    </source>
</evidence>
<dbReference type="Gene3D" id="3.30.420.10">
    <property type="entry name" value="Ribonuclease H-like superfamily/Ribonuclease H"/>
    <property type="match status" value="1"/>
</dbReference>
<proteinExistence type="predicted"/>
<dbReference type="SUPFAM" id="SSF53098">
    <property type="entry name" value="Ribonuclease H-like"/>
    <property type="match status" value="1"/>
</dbReference>
<dbReference type="EMBL" id="JARJCW010000001">
    <property type="protein sequence ID" value="KAJ7230462.1"/>
    <property type="molecule type" value="Genomic_DNA"/>
</dbReference>
<sequence>MEPILPVYAAPWAATLPVTTVILPKDSALQALETAMADKRRKQATWFTDGSLLEGRAGGAAVRMENGKERERLMEPLGDGQVCNGEMAGLLCSTAKALRDERTCILCVADSQAALRGILSTKPRSGQFRAILYDQLVRDAMLWFPQLSIVNMWTPAHIGTAGNELADDAAKDATTRDPDPSLFVSLTSVRRHIHLLTLSSWEARWKISKTGAALRAVDKSPPSLIPIPLYSSTSLPRKMSSNISQLRTDFSFLNAHRAKSGFIESPACDACGDPFETRAHFLLNCPAWEPVQQSLYAASRSAGQLGPLHVAPLLSHPKILKTLGKFIETTGRFE</sequence>
<dbReference type="Pfam" id="PF00075">
    <property type="entry name" value="RNase_H"/>
    <property type="match status" value="1"/>
</dbReference>
<organism evidence="2 3">
    <name type="scientific">Mycena pura</name>
    <dbReference type="NCBI Taxonomy" id="153505"/>
    <lineage>
        <taxon>Eukaryota</taxon>
        <taxon>Fungi</taxon>
        <taxon>Dikarya</taxon>
        <taxon>Basidiomycota</taxon>
        <taxon>Agaricomycotina</taxon>
        <taxon>Agaricomycetes</taxon>
        <taxon>Agaricomycetidae</taxon>
        <taxon>Agaricales</taxon>
        <taxon>Marasmiineae</taxon>
        <taxon>Mycenaceae</taxon>
        <taxon>Mycena</taxon>
    </lineage>
</organism>
<dbReference type="CDD" id="cd09276">
    <property type="entry name" value="Rnase_HI_RT_non_LTR"/>
    <property type="match status" value="1"/>
</dbReference>
<keyword evidence="3" id="KW-1185">Reference proteome</keyword>
<comment type="caution">
    <text evidence="2">The sequence shown here is derived from an EMBL/GenBank/DDBJ whole genome shotgun (WGS) entry which is preliminary data.</text>
</comment>
<evidence type="ECO:0000259" key="1">
    <source>
        <dbReference type="PROSITE" id="PS50879"/>
    </source>
</evidence>
<name>A0AAD6YVJ3_9AGAR</name>
<protein>
    <recommendedName>
        <fullName evidence="1">RNase H type-1 domain-containing protein</fullName>
    </recommendedName>
</protein>
<dbReference type="GO" id="GO:0004523">
    <property type="term" value="F:RNA-DNA hybrid ribonuclease activity"/>
    <property type="evidence" value="ECO:0007669"/>
    <property type="project" value="InterPro"/>
</dbReference>
<dbReference type="AlphaFoldDB" id="A0AAD6YVJ3"/>
<dbReference type="InterPro" id="IPR036397">
    <property type="entry name" value="RNaseH_sf"/>
</dbReference>
<dbReference type="GO" id="GO:0003676">
    <property type="term" value="F:nucleic acid binding"/>
    <property type="evidence" value="ECO:0007669"/>
    <property type="project" value="InterPro"/>
</dbReference>
<dbReference type="InterPro" id="IPR012337">
    <property type="entry name" value="RNaseH-like_sf"/>
</dbReference>
<dbReference type="Proteomes" id="UP001219525">
    <property type="component" value="Unassembled WGS sequence"/>
</dbReference>
<gene>
    <name evidence="2" type="ORF">GGX14DRAFT_553942</name>
</gene>
<dbReference type="PROSITE" id="PS50879">
    <property type="entry name" value="RNASE_H_1"/>
    <property type="match status" value="1"/>
</dbReference>
<dbReference type="InterPro" id="IPR002156">
    <property type="entry name" value="RNaseH_domain"/>
</dbReference>